<dbReference type="AlphaFoldDB" id="A0A0P8WWS3"/>
<dbReference type="InterPro" id="IPR011991">
    <property type="entry name" value="ArsR-like_HTH"/>
</dbReference>
<dbReference type="CDD" id="cd16442">
    <property type="entry name" value="BPL"/>
    <property type="match status" value="1"/>
</dbReference>
<dbReference type="InterPro" id="IPR004408">
    <property type="entry name" value="Biotin_CoA_COase_ligase"/>
</dbReference>
<dbReference type="GO" id="GO:0005737">
    <property type="term" value="C:cytoplasm"/>
    <property type="evidence" value="ECO:0007669"/>
    <property type="project" value="TreeGrafter"/>
</dbReference>
<keyword evidence="5" id="KW-0805">Transcription regulation</keyword>
<dbReference type="SUPFAM" id="SSF55681">
    <property type="entry name" value="Class II aaRS and biotin synthetases"/>
    <property type="match status" value="1"/>
</dbReference>
<dbReference type="PANTHER" id="PTHR12835">
    <property type="entry name" value="BIOTIN PROTEIN LIGASE"/>
    <property type="match status" value="1"/>
</dbReference>
<dbReference type="GO" id="GO:0016740">
    <property type="term" value="F:transferase activity"/>
    <property type="evidence" value="ECO:0007669"/>
    <property type="project" value="UniProtKB-ARBA"/>
</dbReference>
<dbReference type="NCBIfam" id="TIGR00121">
    <property type="entry name" value="birA_ligase"/>
    <property type="match status" value="1"/>
</dbReference>
<dbReference type="InterPro" id="IPR003142">
    <property type="entry name" value="BPL_C"/>
</dbReference>
<dbReference type="OrthoDB" id="9807064at2"/>
<dbReference type="GO" id="GO:0005524">
    <property type="term" value="F:ATP binding"/>
    <property type="evidence" value="ECO:0007669"/>
    <property type="project" value="UniProtKB-UniRule"/>
</dbReference>
<protein>
    <recommendedName>
        <fullName evidence="5">Bifunctional ligase/repressor BirA</fullName>
    </recommendedName>
    <alternativeName>
        <fullName evidence="5">Biotin--[acetyl-CoA-carboxylase] ligase</fullName>
        <ecNumber evidence="5">6.3.4.15</ecNumber>
    </alternativeName>
    <alternativeName>
        <fullName evidence="5">Biotin--protein ligase</fullName>
    </alternativeName>
    <alternativeName>
        <fullName evidence="5">Biotin-[acetyl-CoA carboxylase] synthetase</fullName>
    </alternativeName>
</protein>
<evidence type="ECO:0000256" key="3">
    <source>
        <dbReference type="ARBA" id="ARBA00022840"/>
    </source>
</evidence>
<evidence type="ECO:0000256" key="2">
    <source>
        <dbReference type="ARBA" id="ARBA00022741"/>
    </source>
</evidence>
<keyword evidence="2 5" id="KW-0547">Nucleotide-binding</keyword>
<name>A0A0P8WWS3_9CLOT</name>
<comment type="similarity">
    <text evidence="5">Belongs to the biotin--protein ligase family.</text>
</comment>
<keyword evidence="8" id="KW-1185">Reference proteome</keyword>
<dbReference type="RefSeq" id="WP_054876481.1">
    <property type="nucleotide sequence ID" value="NZ_LKET01000051.1"/>
</dbReference>
<evidence type="ECO:0000313" key="8">
    <source>
        <dbReference type="Proteomes" id="UP000050326"/>
    </source>
</evidence>
<dbReference type="CDD" id="cd00090">
    <property type="entry name" value="HTH_ARSR"/>
    <property type="match status" value="1"/>
</dbReference>
<evidence type="ECO:0000313" key="7">
    <source>
        <dbReference type="EMBL" id="KPU42729.1"/>
    </source>
</evidence>
<dbReference type="InterPro" id="IPR013196">
    <property type="entry name" value="HTH_11"/>
</dbReference>
<comment type="catalytic activity">
    <reaction evidence="5">
        <text>biotin + L-lysyl-[protein] + ATP = N(6)-biotinyl-L-lysyl-[protein] + AMP + diphosphate + H(+)</text>
        <dbReference type="Rhea" id="RHEA:11756"/>
        <dbReference type="Rhea" id="RHEA-COMP:9752"/>
        <dbReference type="Rhea" id="RHEA-COMP:10505"/>
        <dbReference type="ChEBI" id="CHEBI:15378"/>
        <dbReference type="ChEBI" id="CHEBI:29969"/>
        <dbReference type="ChEBI" id="CHEBI:30616"/>
        <dbReference type="ChEBI" id="CHEBI:33019"/>
        <dbReference type="ChEBI" id="CHEBI:57586"/>
        <dbReference type="ChEBI" id="CHEBI:83144"/>
        <dbReference type="ChEBI" id="CHEBI:456215"/>
        <dbReference type="EC" id="6.3.4.15"/>
    </reaction>
</comment>
<evidence type="ECO:0000256" key="1">
    <source>
        <dbReference type="ARBA" id="ARBA00022598"/>
    </source>
</evidence>
<dbReference type="GO" id="GO:0004077">
    <property type="term" value="F:biotin--[biotin carboxyl-carrier protein] ligase activity"/>
    <property type="evidence" value="ECO:0007669"/>
    <property type="project" value="UniProtKB-UniRule"/>
</dbReference>
<evidence type="ECO:0000259" key="6">
    <source>
        <dbReference type="PROSITE" id="PS51733"/>
    </source>
</evidence>
<dbReference type="InterPro" id="IPR036388">
    <property type="entry name" value="WH-like_DNA-bd_sf"/>
</dbReference>
<keyword evidence="1 5" id="KW-0436">Ligase</keyword>
<accession>A0A0P8WWS3</accession>
<dbReference type="PANTHER" id="PTHR12835:SF5">
    <property type="entry name" value="BIOTIN--PROTEIN LIGASE"/>
    <property type="match status" value="1"/>
</dbReference>
<reference evidence="7 8" key="1">
    <citation type="submission" date="2015-09" db="EMBL/GenBank/DDBJ databases">
        <title>Genome sequence of Oxobacter pfennigii DSM 3222.</title>
        <authorList>
            <person name="Poehlein A."/>
            <person name="Bengelsdorf F.R."/>
            <person name="Schiel-Bengelsdorf B."/>
            <person name="Duerre P."/>
            <person name="Daniel R."/>
        </authorList>
    </citation>
    <scope>NUCLEOTIDE SEQUENCE [LARGE SCALE GENOMIC DNA]</scope>
    <source>
        <strain evidence="7 8">DSM 3222</strain>
    </source>
</reference>
<feature type="binding site" evidence="5">
    <location>
        <begin position="89"/>
        <end position="91"/>
    </location>
    <ligand>
        <name>biotin</name>
        <dbReference type="ChEBI" id="CHEBI:57586"/>
    </ligand>
</feature>
<dbReference type="Gene3D" id="2.30.30.100">
    <property type="match status" value="1"/>
</dbReference>
<dbReference type="Proteomes" id="UP000050326">
    <property type="component" value="Unassembled WGS sequence"/>
</dbReference>
<evidence type="ECO:0000256" key="4">
    <source>
        <dbReference type="ARBA" id="ARBA00023267"/>
    </source>
</evidence>
<proteinExistence type="inferred from homology"/>
<feature type="domain" description="BPL/LPL catalytic" evidence="6">
    <location>
        <begin position="66"/>
        <end position="255"/>
    </location>
</feature>
<comment type="caution">
    <text evidence="7">The sequence shown here is derived from an EMBL/GenBank/DDBJ whole genome shotgun (WGS) entry which is preliminary data.</text>
</comment>
<keyword evidence="5" id="KW-0678">Repressor</keyword>
<sequence length="325" mass="36035">MKEKILEIIKESMDFVSGEEISKSLGVSRAAIWKHMKALKEEGYIIEAVSKKGYKLLKSPDLLTPKEVLPLINTRFIGREIIYFDVTDSTNNVARQYAMEGFSEGLVVIAEEQTKGKGRLGRPWETKSRQSIAFSVVLRPFIKPQDAPGITIVLGTAVCRALRNITSLKAGIKWPNDVIINGKKVCGILTEMSSEADAVNYIIAGVGINVNTSDFPEELKNIATSLKIEGKKEYERRVLLAEVLYQLESLYKDFKEQGLKNILEEFKSYSVTLNKRVKAASIKGTIEGLACDITGEGLLVIRLDNGEERKIVSGDVSVRGLGTYV</sequence>
<dbReference type="SUPFAM" id="SSF50037">
    <property type="entry name" value="C-terminal domain of transcriptional repressors"/>
    <property type="match status" value="1"/>
</dbReference>
<dbReference type="EC" id="6.3.4.15" evidence="5"/>
<dbReference type="Gene3D" id="1.10.10.10">
    <property type="entry name" value="Winged helix-like DNA-binding domain superfamily/Winged helix DNA-binding domain"/>
    <property type="match status" value="1"/>
</dbReference>
<dbReference type="GO" id="GO:0009249">
    <property type="term" value="P:protein lipoylation"/>
    <property type="evidence" value="ECO:0007669"/>
    <property type="project" value="UniProtKB-ARBA"/>
</dbReference>
<dbReference type="Pfam" id="PF02237">
    <property type="entry name" value="BPL_C"/>
    <property type="match status" value="1"/>
</dbReference>
<dbReference type="SUPFAM" id="SSF46785">
    <property type="entry name" value="Winged helix' DNA-binding domain"/>
    <property type="match status" value="1"/>
</dbReference>
<comment type="caution">
    <text evidence="5">Lacks conserved residue(s) required for the propagation of feature annotation.</text>
</comment>
<dbReference type="GO" id="GO:0006355">
    <property type="term" value="P:regulation of DNA-templated transcription"/>
    <property type="evidence" value="ECO:0007669"/>
    <property type="project" value="UniProtKB-UniRule"/>
</dbReference>
<feature type="binding site" evidence="5">
    <location>
        <position position="184"/>
    </location>
    <ligand>
        <name>biotin</name>
        <dbReference type="ChEBI" id="CHEBI:57586"/>
    </ligand>
</feature>
<keyword evidence="4 5" id="KW-0092">Biotin</keyword>
<keyword evidence="5" id="KW-0238">DNA-binding</keyword>
<dbReference type="InterPro" id="IPR004143">
    <property type="entry name" value="BPL_LPL_catalytic"/>
</dbReference>
<organism evidence="7 8">
    <name type="scientific">Oxobacter pfennigii</name>
    <dbReference type="NCBI Taxonomy" id="36849"/>
    <lineage>
        <taxon>Bacteria</taxon>
        <taxon>Bacillati</taxon>
        <taxon>Bacillota</taxon>
        <taxon>Clostridia</taxon>
        <taxon>Eubacteriales</taxon>
        <taxon>Clostridiaceae</taxon>
        <taxon>Oxobacter</taxon>
    </lineage>
</organism>
<keyword evidence="5" id="KW-0804">Transcription</keyword>
<dbReference type="InterPro" id="IPR030855">
    <property type="entry name" value="Bifunct_BirA"/>
</dbReference>
<feature type="DNA-binding region" description="H-T-H motif" evidence="5">
    <location>
        <begin position="18"/>
        <end position="37"/>
    </location>
</feature>
<dbReference type="Gene3D" id="3.30.930.10">
    <property type="entry name" value="Bira Bifunctional Protein, Domain 2"/>
    <property type="match status" value="1"/>
</dbReference>
<dbReference type="PATRIC" id="fig|36849.3.peg.3695"/>
<dbReference type="HAMAP" id="MF_00978">
    <property type="entry name" value="Bifunct_BirA"/>
    <property type="match status" value="1"/>
</dbReference>
<gene>
    <name evidence="5 7" type="primary">birA</name>
    <name evidence="7" type="ORF">OXPF_34890</name>
</gene>
<dbReference type="InterPro" id="IPR036390">
    <property type="entry name" value="WH_DNA-bd_sf"/>
</dbReference>
<dbReference type="InterPro" id="IPR008988">
    <property type="entry name" value="Transcriptional_repressor_C"/>
</dbReference>
<dbReference type="EMBL" id="LKET01000051">
    <property type="protein sequence ID" value="KPU42729.1"/>
    <property type="molecule type" value="Genomic_DNA"/>
</dbReference>
<dbReference type="Pfam" id="PF08279">
    <property type="entry name" value="HTH_11"/>
    <property type="match status" value="1"/>
</dbReference>
<dbReference type="InterPro" id="IPR045864">
    <property type="entry name" value="aa-tRNA-synth_II/BPL/LPL"/>
</dbReference>
<comment type="function">
    <text evidence="5">Acts both as a biotin--[acetyl-CoA-carboxylase] ligase and a repressor.</text>
</comment>
<dbReference type="STRING" id="36849.OXPF_34890"/>
<feature type="binding site" evidence="5">
    <location>
        <position position="113"/>
    </location>
    <ligand>
        <name>biotin</name>
        <dbReference type="ChEBI" id="CHEBI:57586"/>
    </ligand>
</feature>
<keyword evidence="3 5" id="KW-0067">ATP-binding</keyword>
<evidence type="ECO:0000256" key="5">
    <source>
        <dbReference type="HAMAP-Rule" id="MF_00978"/>
    </source>
</evidence>
<dbReference type="GO" id="GO:0003677">
    <property type="term" value="F:DNA binding"/>
    <property type="evidence" value="ECO:0007669"/>
    <property type="project" value="UniProtKB-UniRule"/>
</dbReference>
<dbReference type="PROSITE" id="PS51733">
    <property type="entry name" value="BPL_LPL_CATALYTIC"/>
    <property type="match status" value="1"/>
</dbReference>
<dbReference type="Pfam" id="PF03099">
    <property type="entry name" value="BPL_LplA_LipB"/>
    <property type="match status" value="1"/>
</dbReference>